<evidence type="ECO:0000313" key="2">
    <source>
        <dbReference type="Proteomes" id="UP000006085"/>
    </source>
</evidence>
<gene>
    <name evidence="1" type="ORF">HMPREF9699_01852</name>
</gene>
<dbReference type="Proteomes" id="UP000006085">
    <property type="component" value="Unassembled WGS sequence"/>
</dbReference>
<name>K1LZM3_9FLAO</name>
<dbReference type="AlphaFoldDB" id="K1LZM3"/>
<dbReference type="HOGENOM" id="CLU_3402289_0_0_10"/>
<keyword evidence="2" id="KW-1185">Reference proteome</keyword>
<accession>K1LZM3</accession>
<dbReference type="EMBL" id="AGYA01000028">
    <property type="protein sequence ID" value="EKB55538.1"/>
    <property type="molecule type" value="Genomic_DNA"/>
</dbReference>
<evidence type="ECO:0000313" key="1">
    <source>
        <dbReference type="EMBL" id="EKB55538.1"/>
    </source>
</evidence>
<protein>
    <submittedName>
        <fullName evidence="1">Uncharacterized protein</fullName>
    </submittedName>
</protein>
<reference evidence="1 2" key="1">
    <citation type="submission" date="2012-07" db="EMBL/GenBank/DDBJ databases">
        <title>The Genome Sequence of Bergeyella zoohelcum ATCC 43767.</title>
        <authorList>
            <consortium name="The Broad Institute Genome Sequencing Platform"/>
            <person name="Earl A."/>
            <person name="Ward D."/>
            <person name="Feldgarden M."/>
            <person name="Gevers D."/>
            <person name="Huys G."/>
            <person name="Walker B."/>
            <person name="Young S.K."/>
            <person name="Zeng Q."/>
            <person name="Gargeya S."/>
            <person name="Fitzgerald M."/>
            <person name="Haas B."/>
            <person name="Abouelleil A."/>
            <person name="Alvarado L."/>
            <person name="Arachchi H.M."/>
            <person name="Berlin A.M."/>
            <person name="Chapman S.B."/>
            <person name="Goldberg J."/>
            <person name="Griggs A."/>
            <person name="Gujja S."/>
            <person name="Hansen M."/>
            <person name="Howarth C."/>
            <person name="Imamovic A."/>
            <person name="Larimer J."/>
            <person name="McCowen C."/>
            <person name="Montmayeur A."/>
            <person name="Murphy C."/>
            <person name="Neiman D."/>
            <person name="Pearson M."/>
            <person name="Priest M."/>
            <person name="Roberts A."/>
            <person name="Saif S."/>
            <person name="Shea T."/>
            <person name="Sisk P."/>
            <person name="Sykes S."/>
            <person name="Wortman J."/>
            <person name="Nusbaum C."/>
            <person name="Birren B."/>
        </authorList>
    </citation>
    <scope>NUCLEOTIDE SEQUENCE [LARGE SCALE GENOMIC DNA]</scope>
    <source>
        <strain evidence="1 2">ATCC 43767</strain>
    </source>
</reference>
<comment type="caution">
    <text evidence="1">The sequence shown here is derived from an EMBL/GenBank/DDBJ whole genome shotgun (WGS) entry which is preliminary data.</text>
</comment>
<sequence length="30" mass="3591">MNRKPTSLLEYLHLKGVFIVKKNLFINPYN</sequence>
<organism evidence="1 2">
    <name type="scientific">Bergeyella zoohelcum ATCC 43767</name>
    <dbReference type="NCBI Taxonomy" id="883096"/>
    <lineage>
        <taxon>Bacteria</taxon>
        <taxon>Pseudomonadati</taxon>
        <taxon>Bacteroidota</taxon>
        <taxon>Flavobacteriia</taxon>
        <taxon>Flavobacteriales</taxon>
        <taxon>Weeksellaceae</taxon>
        <taxon>Bergeyella</taxon>
    </lineage>
</organism>
<proteinExistence type="predicted"/>